<comment type="caution">
    <text evidence="3">The sequence shown here is derived from an EMBL/GenBank/DDBJ whole genome shotgun (WGS) entry which is preliminary data.</text>
</comment>
<evidence type="ECO:0000256" key="1">
    <source>
        <dbReference type="ARBA" id="ARBA00004241"/>
    </source>
</evidence>
<gene>
    <name evidence="3" type="ORF">HNR31_000210</name>
</gene>
<evidence type="ECO:0000313" key="4">
    <source>
        <dbReference type="Proteomes" id="UP000523087"/>
    </source>
</evidence>
<organism evidence="3 4">
    <name type="scientific">Thermaerobacillus caldiproteolyticus</name>
    <dbReference type="NCBI Taxonomy" id="247480"/>
    <lineage>
        <taxon>Bacteria</taxon>
        <taxon>Bacillati</taxon>
        <taxon>Bacillota</taxon>
        <taxon>Bacilli</taxon>
        <taxon>Bacillales</taxon>
        <taxon>Anoxybacillaceae</taxon>
        <taxon>Thermaerobacillus</taxon>
    </lineage>
</organism>
<evidence type="ECO:0000313" key="3">
    <source>
        <dbReference type="EMBL" id="MBA2873458.1"/>
    </source>
</evidence>
<dbReference type="EMBL" id="JACDUT010000001">
    <property type="protein sequence ID" value="MBA2873458.1"/>
    <property type="molecule type" value="Genomic_DNA"/>
</dbReference>
<reference evidence="3 4" key="1">
    <citation type="submission" date="2020-07" db="EMBL/GenBank/DDBJ databases">
        <title>Genomic Encyclopedia of Type Strains, Phase IV (KMG-IV): sequencing the most valuable type-strain genomes for metagenomic binning, comparative biology and taxonomic classification.</title>
        <authorList>
            <person name="Goeker M."/>
        </authorList>
    </citation>
    <scope>NUCLEOTIDE SEQUENCE [LARGE SCALE GENOMIC DNA]</scope>
    <source>
        <strain evidence="3 4">DSM 15730</strain>
    </source>
</reference>
<dbReference type="GO" id="GO:0009986">
    <property type="term" value="C:cell surface"/>
    <property type="evidence" value="ECO:0007669"/>
    <property type="project" value="UniProtKB-SubCell"/>
</dbReference>
<dbReference type="RefSeq" id="WP_181554389.1">
    <property type="nucleotide sequence ID" value="NZ_CP064060.1"/>
</dbReference>
<comment type="subcellular location">
    <subcellularLocation>
        <location evidence="1">Cell surface</location>
    </subcellularLocation>
</comment>
<accession>A0A7W0BWZ5</accession>
<dbReference type="AlphaFoldDB" id="A0A7W0BWZ5"/>
<sequence>MSKKCSGFTFIEALVSLALLLFVTAFLLPSFTHIMIERENTVLKSRAQQLLQAALREQEDEEQGEKTVTDGRITYVIQWNSEEEGMRKACVHWQDYVGRNMERCGYAKR</sequence>
<name>A0A7W0BWZ5_9BACL</name>
<dbReference type="NCBIfam" id="NF041013">
    <property type="entry name" value="T4P_ComGE"/>
    <property type="match status" value="1"/>
</dbReference>
<dbReference type="InterPro" id="IPR012902">
    <property type="entry name" value="N_methyl_site"/>
</dbReference>
<protein>
    <submittedName>
        <fullName evidence="3">Competence protein ComGE</fullName>
    </submittedName>
</protein>
<keyword evidence="2" id="KW-0178">Competence</keyword>
<keyword evidence="4" id="KW-1185">Reference proteome</keyword>
<dbReference type="GO" id="GO:0030420">
    <property type="term" value="P:establishment of competence for transformation"/>
    <property type="evidence" value="ECO:0007669"/>
    <property type="project" value="UniProtKB-KW"/>
</dbReference>
<evidence type="ECO:0000256" key="2">
    <source>
        <dbReference type="ARBA" id="ARBA00023287"/>
    </source>
</evidence>
<dbReference type="Pfam" id="PF07963">
    <property type="entry name" value="N_methyl"/>
    <property type="match status" value="1"/>
</dbReference>
<dbReference type="Proteomes" id="UP000523087">
    <property type="component" value="Unassembled WGS sequence"/>
</dbReference>
<dbReference type="InterPro" id="IPR053468">
    <property type="entry name" value="ComGE-like"/>
</dbReference>
<proteinExistence type="predicted"/>